<reference evidence="6" key="1">
    <citation type="submission" date="2025-08" db="UniProtKB">
        <authorList>
            <consortium name="RefSeq"/>
        </authorList>
    </citation>
    <scope>IDENTIFICATION</scope>
    <source>
        <tissue evidence="6">Whole larvae</tissue>
    </source>
</reference>
<keyword evidence="4" id="KW-0732">Signal</keyword>
<feature type="signal peptide" evidence="4">
    <location>
        <begin position="1"/>
        <end position="20"/>
    </location>
</feature>
<dbReference type="GO" id="GO:0042600">
    <property type="term" value="C:egg chorion"/>
    <property type="evidence" value="ECO:0007669"/>
    <property type="project" value="InterPro"/>
</dbReference>
<dbReference type="GO" id="GO:0005213">
    <property type="term" value="F:structural constituent of egg chorion"/>
    <property type="evidence" value="ECO:0007669"/>
    <property type="project" value="InterPro"/>
</dbReference>
<dbReference type="AlphaFoldDB" id="A0A6J3CEU6"/>
<organism evidence="5 6">
    <name type="scientific">Galleria mellonella</name>
    <name type="common">Greater wax moth</name>
    <dbReference type="NCBI Taxonomy" id="7137"/>
    <lineage>
        <taxon>Eukaryota</taxon>
        <taxon>Metazoa</taxon>
        <taxon>Ecdysozoa</taxon>
        <taxon>Arthropoda</taxon>
        <taxon>Hexapoda</taxon>
        <taxon>Insecta</taxon>
        <taxon>Pterygota</taxon>
        <taxon>Neoptera</taxon>
        <taxon>Endopterygota</taxon>
        <taxon>Lepidoptera</taxon>
        <taxon>Glossata</taxon>
        <taxon>Ditrysia</taxon>
        <taxon>Pyraloidea</taxon>
        <taxon>Pyralidae</taxon>
        <taxon>Galleriinae</taxon>
        <taxon>Galleria</taxon>
    </lineage>
</organism>
<name>A0A6J3CEU6_GALME</name>
<dbReference type="KEGG" id="gmw:116413743"/>
<proteinExistence type="inferred from homology"/>
<dbReference type="RefSeq" id="XP_031770305.2">
    <property type="nucleotide sequence ID" value="XM_031914445.2"/>
</dbReference>
<protein>
    <submittedName>
        <fullName evidence="6">Chorion class CB protein PC404-like</fullName>
    </submittedName>
</protein>
<dbReference type="Pfam" id="PF01723">
    <property type="entry name" value="Chorion_1"/>
    <property type="match status" value="1"/>
</dbReference>
<dbReference type="InterPro" id="IPR002635">
    <property type="entry name" value="Chorion"/>
</dbReference>
<keyword evidence="2" id="KW-0677">Repeat</keyword>
<evidence type="ECO:0000256" key="3">
    <source>
        <dbReference type="RuleBase" id="RU004378"/>
    </source>
</evidence>
<evidence type="ECO:0000313" key="6">
    <source>
        <dbReference type="RefSeq" id="XP_031770305.2"/>
    </source>
</evidence>
<accession>A0A6J3CEU6</accession>
<sequence>MAVKTIVLCAQFFVIQSVLGNPILNRNLPSAISGISGTTVVENTVAVNNNAIGGKGLINNGLIGSGLGLANTGLIGSGVGLANAGLIGSGIGLANTGIVGTGLAGVGLANPALIGSTILPAPAPGFLDFATITARDNLPIFSFSPLAPTGLTVVSENIIEGPMAIAGQLPFLSAVAFEGALPSEGAGAAGCGCGTSANIGIIKESYEPLVPPALGGFNYGAGYPLVY</sequence>
<dbReference type="Proteomes" id="UP001652740">
    <property type="component" value="Unplaced"/>
</dbReference>
<evidence type="ECO:0000256" key="1">
    <source>
        <dbReference type="ARBA" id="ARBA00005906"/>
    </source>
</evidence>
<comment type="similarity">
    <text evidence="1 3">Belongs to the chorion protein family.</text>
</comment>
<evidence type="ECO:0000256" key="2">
    <source>
        <dbReference type="ARBA" id="ARBA00022737"/>
    </source>
</evidence>
<evidence type="ECO:0000256" key="4">
    <source>
        <dbReference type="SAM" id="SignalP"/>
    </source>
</evidence>
<keyword evidence="5" id="KW-1185">Reference proteome</keyword>
<feature type="chain" id="PRO_5047356855" evidence="4">
    <location>
        <begin position="21"/>
        <end position="227"/>
    </location>
</feature>
<dbReference type="InParanoid" id="A0A6J3CEU6"/>
<evidence type="ECO:0000313" key="5">
    <source>
        <dbReference type="Proteomes" id="UP001652740"/>
    </source>
</evidence>
<dbReference type="GO" id="GO:0007304">
    <property type="term" value="P:chorion-containing eggshell formation"/>
    <property type="evidence" value="ECO:0007669"/>
    <property type="project" value="InterPro"/>
</dbReference>
<gene>
    <name evidence="6" type="primary">LOC116413743</name>
</gene>
<dbReference type="GeneID" id="116413743"/>